<evidence type="ECO:0000313" key="1">
    <source>
        <dbReference type="EMBL" id="KAK9187997.1"/>
    </source>
</evidence>
<proteinExistence type="predicted"/>
<organism evidence="1 2">
    <name type="scientific">Citrus x changshan-huyou</name>
    <dbReference type="NCBI Taxonomy" id="2935761"/>
    <lineage>
        <taxon>Eukaryota</taxon>
        <taxon>Viridiplantae</taxon>
        <taxon>Streptophyta</taxon>
        <taxon>Embryophyta</taxon>
        <taxon>Tracheophyta</taxon>
        <taxon>Spermatophyta</taxon>
        <taxon>Magnoliopsida</taxon>
        <taxon>eudicotyledons</taxon>
        <taxon>Gunneridae</taxon>
        <taxon>Pentapetalae</taxon>
        <taxon>rosids</taxon>
        <taxon>malvids</taxon>
        <taxon>Sapindales</taxon>
        <taxon>Rutaceae</taxon>
        <taxon>Aurantioideae</taxon>
        <taxon>Citrus</taxon>
    </lineage>
</organism>
<protein>
    <submittedName>
        <fullName evidence="1">Uncharacterized protein</fullName>
    </submittedName>
</protein>
<name>A0AAP0QDZ4_9ROSI</name>
<evidence type="ECO:0000313" key="2">
    <source>
        <dbReference type="Proteomes" id="UP001428341"/>
    </source>
</evidence>
<dbReference type="EMBL" id="JBCGBO010000007">
    <property type="protein sequence ID" value="KAK9187997.1"/>
    <property type="molecule type" value="Genomic_DNA"/>
</dbReference>
<accession>A0AAP0QDZ4</accession>
<sequence>MQQAMKQCWGKGNLNEMNWEEKCDMIFPHEELGQNSLLQFLVLGSRFHNLQSLVRSGSASCFPRSSPQVDVREEMMAAVVKMMMMIL</sequence>
<dbReference type="AlphaFoldDB" id="A0AAP0QDZ4"/>
<keyword evidence="2" id="KW-1185">Reference proteome</keyword>
<comment type="caution">
    <text evidence="1">The sequence shown here is derived from an EMBL/GenBank/DDBJ whole genome shotgun (WGS) entry which is preliminary data.</text>
</comment>
<gene>
    <name evidence="1" type="ORF">WN944_019396</name>
</gene>
<reference evidence="1 2" key="1">
    <citation type="submission" date="2024-05" db="EMBL/GenBank/DDBJ databases">
        <title>Haplotype-resolved chromosome-level genome assembly of Huyou (Citrus changshanensis).</title>
        <authorList>
            <person name="Miao C."/>
            <person name="Chen W."/>
            <person name="Wu Y."/>
            <person name="Wang L."/>
            <person name="Zhao S."/>
            <person name="Grierson D."/>
            <person name="Xu C."/>
            <person name="Chen K."/>
        </authorList>
    </citation>
    <scope>NUCLEOTIDE SEQUENCE [LARGE SCALE GENOMIC DNA]</scope>
    <source>
        <strain evidence="1">01-14</strain>
        <tissue evidence="1">Leaf</tissue>
    </source>
</reference>
<dbReference type="Proteomes" id="UP001428341">
    <property type="component" value="Unassembled WGS sequence"/>
</dbReference>